<dbReference type="KEGG" id="vg:23462164"/>
<evidence type="ECO:0000313" key="2">
    <source>
        <dbReference type="Proteomes" id="UP000202511"/>
    </source>
</evidence>
<dbReference type="Proteomes" id="UP000202511">
    <property type="component" value="Segment"/>
</dbReference>
<dbReference type="RefSeq" id="YP_009119482.1">
    <property type="nucleotide sequence ID" value="NC_026440.1"/>
</dbReference>
<proteinExistence type="predicted"/>
<accession>A0A0B5JCB9</accession>
<sequence>MKITAALFCLGALLFFAATVDAYGSAAITCSGVPFSLKWDTAGATDKIQVVSLTATVPSYVPGAIQCDLSALPAAFQSNLGTRNFAHGTSVNTYGAVGTAFFAKPAGGNYAVTLYSDITIGQGSGFQAGTKINDSFTWISA</sequence>
<name>A0A0B5JCB9_9VIRU</name>
<protein>
    <submittedName>
        <fullName evidence="1">Uncharacterized protein</fullName>
    </submittedName>
</protein>
<dbReference type="OrthoDB" id="40071at10239"/>
<organism evidence="1 2">
    <name type="scientific">Pandoravirus inopinatum</name>
    <dbReference type="NCBI Taxonomy" id="1605721"/>
    <lineage>
        <taxon>Viruses</taxon>
        <taxon>Pandoravirus</taxon>
    </lineage>
</organism>
<dbReference type="EMBL" id="KP136319">
    <property type="protein sequence ID" value="AJF97247.1"/>
    <property type="molecule type" value="Genomic_DNA"/>
</dbReference>
<reference evidence="1 2" key="1">
    <citation type="journal article" date="2015" name="Parasitol. Res.">
        <title>Viruses in close associations with free-living amoebae.</title>
        <authorList>
            <person name="Scheid P."/>
        </authorList>
    </citation>
    <scope>NUCLEOTIDE SEQUENCE [LARGE SCALE GENOMIC DNA]</scope>
    <source>
        <strain evidence="1">KlaHel</strain>
    </source>
</reference>
<evidence type="ECO:0000313" key="1">
    <source>
        <dbReference type="EMBL" id="AJF97247.1"/>
    </source>
</evidence>
<dbReference type="GeneID" id="23462164"/>